<dbReference type="PANTHER" id="PTHR34295:SF4">
    <property type="entry name" value="BIOTIN TRANSPORTER BIOY-RELATED"/>
    <property type="match status" value="1"/>
</dbReference>
<dbReference type="RefSeq" id="WP_239160737.1">
    <property type="nucleotide sequence ID" value="NZ_BOPH01000099.1"/>
</dbReference>
<evidence type="ECO:0000313" key="10">
    <source>
        <dbReference type="EMBL" id="GIJ72367.1"/>
    </source>
</evidence>
<comment type="similarity">
    <text evidence="2 8">Belongs to the BioY family.</text>
</comment>
<evidence type="ECO:0000256" key="8">
    <source>
        <dbReference type="PIRNR" id="PIRNR016661"/>
    </source>
</evidence>
<feature type="transmembrane region" description="Helical" evidence="9">
    <location>
        <begin position="43"/>
        <end position="68"/>
    </location>
</feature>
<organism evidence="10 11">
    <name type="scientific">Virgisporangium ochraceum</name>
    <dbReference type="NCBI Taxonomy" id="65505"/>
    <lineage>
        <taxon>Bacteria</taxon>
        <taxon>Bacillati</taxon>
        <taxon>Actinomycetota</taxon>
        <taxon>Actinomycetes</taxon>
        <taxon>Micromonosporales</taxon>
        <taxon>Micromonosporaceae</taxon>
        <taxon>Virgisporangium</taxon>
    </lineage>
</organism>
<gene>
    <name evidence="10" type="ORF">Voc01_072840</name>
</gene>
<evidence type="ECO:0000256" key="5">
    <source>
        <dbReference type="ARBA" id="ARBA00022692"/>
    </source>
</evidence>
<keyword evidence="11" id="KW-1185">Reference proteome</keyword>
<protein>
    <recommendedName>
        <fullName evidence="8">Biotin transporter</fullName>
    </recommendedName>
</protein>
<evidence type="ECO:0000256" key="2">
    <source>
        <dbReference type="ARBA" id="ARBA00010692"/>
    </source>
</evidence>
<sequence length="186" mass="18719">MPSKAADLARIAVFAALIAALGLPGTLTPFGNAVPITAQTLGVMLAGALLGAWRGAAACAVFLALVAAGLPLLAGGRGGLGVFAGPSAGYLIAFPLGAFVIGLLTERMLPNYRLWLGILINIVGGILVVYAIGIPVQAARVGSGLLAVVQASFQFLPGDLIKAVIAAVVARQVHRAYPALVGSRTE</sequence>
<evidence type="ECO:0000256" key="7">
    <source>
        <dbReference type="ARBA" id="ARBA00023136"/>
    </source>
</evidence>
<dbReference type="Pfam" id="PF02632">
    <property type="entry name" value="BioY"/>
    <property type="match status" value="1"/>
</dbReference>
<reference evidence="10" key="1">
    <citation type="submission" date="2021-01" db="EMBL/GenBank/DDBJ databases">
        <title>Whole genome shotgun sequence of Virgisporangium ochraceum NBRC 16418.</title>
        <authorList>
            <person name="Komaki H."/>
            <person name="Tamura T."/>
        </authorList>
    </citation>
    <scope>NUCLEOTIDE SEQUENCE</scope>
    <source>
        <strain evidence="10">NBRC 16418</strain>
    </source>
</reference>
<feature type="transmembrane region" description="Helical" evidence="9">
    <location>
        <begin position="80"/>
        <end position="102"/>
    </location>
</feature>
<dbReference type="EMBL" id="BOPH01000099">
    <property type="protein sequence ID" value="GIJ72367.1"/>
    <property type="molecule type" value="Genomic_DNA"/>
</dbReference>
<dbReference type="Gene3D" id="1.10.1760.20">
    <property type="match status" value="1"/>
</dbReference>
<keyword evidence="7 8" id="KW-0472">Membrane</keyword>
<name>A0A8J4A0M0_9ACTN</name>
<dbReference type="Proteomes" id="UP000635606">
    <property type="component" value="Unassembled WGS sequence"/>
</dbReference>
<comment type="caution">
    <text evidence="10">The sequence shown here is derived from an EMBL/GenBank/DDBJ whole genome shotgun (WGS) entry which is preliminary data.</text>
</comment>
<feature type="transmembrane region" description="Helical" evidence="9">
    <location>
        <begin position="114"/>
        <end position="133"/>
    </location>
</feature>
<dbReference type="GO" id="GO:0005886">
    <property type="term" value="C:plasma membrane"/>
    <property type="evidence" value="ECO:0007669"/>
    <property type="project" value="UniProtKB-SubCell"/>
</dbReference>
<comment type="subcellular location">
    <subcellularLocation>
        <location evidence="1 8">Cell membrane</location>
        <topology evidence="1 8">Multi-pass membrane protein</topology>
    </subcellularLocation>
</comment>
<evidence type="ECO:0000256" key="4">
    <source>
        <dbReference type="ARBA" id="ARBA00022475"/>
    </source>
</evidence>
<dbReference type="PANTHER" id="PTHR34295">
    <property type="entry name" value="BIOTIN TRANSPORTER BIOY"/>
    <property type="match status" value="1"/>
</dbReference>
<evidence type="ECO:0000256" key="6">
    <source>
        <dbReference type="ARBA" id="ARBA00022989"/>
    </source>
</evidence>
<evidence type="ECO:0000256" key="3">
    <source>
        <dbReference type="ARBA" id="ARBA00022448"/>
    </source>
</evidence>
<evidence type="ECO:0000313" key="11">
    <source>
        <dbReference type="Proteomes" id="UP000635606"/>
    </source>
</evidence>
<dbReference type="AlphaFoldDB" id="A0A8J4A0M0"/>
<dbReference type="GO" id="GO:0015225">
    <property type="term" value="F:biotin transmembrane transporter activity"/>
    <property type="evidence" value="ECO:0007669"/>
    <property type="project" value="UniProtKB-UniRule"/>
</dbReference>
<keyword evidence="4 8" id="KW-1003">Cell membrane</keyword>
<evidence type="ECO:0000256" key="9">
    <source>
        <dbReference type="SAM" id="Phobius"/>
    </source>
</evidence>
<accession>A0A8J4A0M0</accession>
<evidence type="ECO:0000256" key="1">
    <source>
        <dbReference type="ARBA" id="ARBA00004651"/>
    </source>
</evidence>
<proteinExistence type="inferred from homology"/>
<dbReference type="PIRSF" id="PIRSF016661">
    <property type="entry name" value="BioY"/>
    <property type="match status" value="1"/>
</dbReference>
<keyword evidence="3 8" id="KW-0813">Transport</keyword>
<keyword evidence="5 9" id="KW-0812">Transmembrane</keyword>
<dbReference type="InterPro" id="IPR003784">
    <property type="entry name" value="BioY"/>
</dbReference>
<keyword evidence="6 9" id="KW-1133">Transmembrane helix</keyword>